<accession>G3J8T1</accession>
<dbReference type="HOGENOM" id="CLU_2386067_0_0_1"/>
<dbReference type="KEGG" id="cmt:CCM_03085"/>
<dbReference type="InParanoid" id="G3J8T1"/>
<sequence>MTKLLVAGESPSDELRQYAYLSWDRKMSWPFRAFSYRLGQRLRDDGKSRLMFGIELASGASASVDYGSVSVQYADALSCCWRRSEWECCEEACH</sequence>
<organism evidence="1 2">
    <name type="scientific">Cordyceps militaris (strain CM01)</name>
    <name type="common">Caterpillar fungus</name>
    <dbReference type="NCBI Taxonomy" id="983644"/>
    <lineage>
        <taxon>Eukaryota</taxon>
        <taxon>Fungi</taxon>
        <taxon>Dikarya</taxon>
        <taxon>Ascomycota</taxon>
        <taxon>Pezizomycotina</taxon>
        <taxon>Sordariomycetes</taxon>
        <taxon>Hypocreomycetidae</taxon>
        <taxon>Hypocreales</taxon>
        <taxon>Cordycipitaceae</taxon>
        <taxon>Cordyceps</taxon>
    </lineage>
</organism>
<evidence type="ECO:0000313" key="2">
    <source>
        <dbReference type="Proteomes" id="UP000001610"/>
    </source>
</evidence>
<dbReference type="GeneID" id="18165112"/>
<proteinExistence type="predicted"/>
<protein>
    <submittedName>
        <fullName evidence="1">Uncharacterized protein</fullName>
    </submittedName>
</protein>
<name>G3J8T1_CORMM</name>
<evidence type="ECO:0000313" key="1">
    <source>
        <dbReference type="EMBL" id="EGX94814.1"/>
    </source>
</evidence>
<dbReference type="EMBL" id="JH126400">
    <property type="protein sequence ID" value="EGX94814.1"/>
    <property type="molecule type" value="Genomic_DNA"/>
</dbReference>
<dbReference type="Proteomes" id="UP000001610">
    <property type="component" value="Unassembled WGS sequence"/>
</dbReference>
<dbReference type="VEuPathDB" id="FungiDB:CCM_03085"/>
<gene>
    <name evidence="1" type="ORF">CCM_03085</name>
</gene>
<dbReference type="AlphaFoldDB" id="G3J8T1"/>
<reference evidence="1 2" key="1">
    <citation type="journal article" date="2011" name="Genome Biol.">
        <title>Genome sequence of the insect pathogenic fungus Cordyceps militaris, a valued traditional Chinese medicine.</title>
        <authorList>
            <person name="Zheng P."/>
            <person name="Xia Y."/>
            <person name="Xiao G."/>
            <person name="Xiong C."/>
            <person name="Hu X."/>
            <person name="Zhang S."/>
            <person name="Zheng H."/>
            <person name="Huang Y."/>
            <person name="Zhou Y."/>
            <person name="Wang S."/>
            <person name="Zhao G.P."/>
            <person name="Liu X."/>
            <person name="St Leger R.J."/>
            <person name="Wang C."/>
        </authorList>
    </citation>
    <scope>NUCLEOTIDE SEQUENCE [LARGE SCALE GENOMIC DNA]</scope>
    <source>
        <strain evidence="1 2">CM01</strain>
    </source>
</reference>
<keyword evidence="2" id="KW-1185">Reference proteome</keyword>
<dbReference type="RefSeq" id="XP_006668300.1">
    <property type="nucleotide sequence ID" value="XM_006668237.1"/>
</dbReference>